<feature type="domain" description="Nephrocystin 3-like N-terminal" evidence="2">
    <location>
        <begin position="80"/>
        <end position="250"/>
    </location>
</feature>
<accession>A0A4Y7SLK6</accession>
<protein>
    <recommendedName>
        <fullName evidence="2">Nephrocystin 3-like N-terminal domain-containing protein</fullName>
    </recommendedName>
</protein>
<dbReference type="Gene3D" id="3.40.50.300">
    <property type="entry name" value="P-loop containing nucleotide triphosphate hydrolases"/>
    <property type="match status" value="1"/>
</dbReference>
<reference evidence="3 4" key="1">
    <citation type="journal article" date="2019" name="Nat. Ecol. Evol.">
        <title>Megaphylogeny resolves global patterns of mushroom evolution.</title>
        <authorList>
            <person name="Varga T."/>
            <person name="Krizsan K."/>
            <person name="Foldi C."/>
            <person name="Dima B."/>
            <person name="Sanchez-Garcia M."/>
            <person name="Sanchez-Ramirez S."/>
            <person name="Szollosi G.J."/>
            <person name="Szarkandi J.G."/>
            <person name="Papp V."/>
            <person name="Albert L."/>
            <person name="Andreopoulos W."/>
            <person name="Angelini C."/>
            <person name="Antonin V."/>
            <person name="Barry K.W."/>
            <person name="Bougher N.L."/>
            <person name="Buchanan P."/>
            <person name="Buyck B."/>
            <person name="Bense V."/>
            <person name="Catcheside P."/>
            <person name="Chovatia M."/>
            <person name="Cooper J."/>
            <person name="Damon W."/>
            <person name="Desjardin D."/>
            <person name="Finy P."/>
            <person name="Geml J."/>
            <person name="Haridas S."/>
            <person name="Hughes K."/>
            <person name="Justo A."/>
            <person name="Karasinski D."/>
            <person name="Kautmanova I."/>
            <person name="Kiss B."/>
            <person name="Kocsube S."/>
            <person name="Kotiranta H."/>
            <person name="LaButti K.M."/>
            <person name="Lechner B.E."/>
            <person name="Liimatainen K."/>
            <person name="Lipzen A."/>
            <person name="Lukacs Z."/>
            <person name="Mihaltcheva S."/>
            <person name="Morgado L.N."/>
            <person name="Niskanen T."/>
            <person name="Noordeloos M.E."/>
            <person name="Ohm R.A."/>
            <person name="Ortiz-Santana B."/>
            <person name="Ovrebo C."/>
            <person name="Racz N."/>
            <person name="Riley R."/>
            <person name="Savchenko A."/>
            <person name="Shiryaev A."/>
            <person name="Soop K."/>
            <person name="Spirin V."/>
            <person name="Szebenyi C."/>
            <person name="Tomsovsky M."/>
            <person name="Tulloss R.E."/>
            <person name="Uehling J."/>
            <person name="Grigoriev I.V."/>
            <person name="Vagvolgyi C."/>
            <person name="Papp T."/>
            <person name="Martin F.M."/>
            <person name="Miettinen O."/>
            <person name="Hibbett D.S."/>
            <person name="Nagy L.G."/>
        </authorList>
    </citation>
    <scope>NUCLEOTIDE SEQUENCE [LARGE SCALE GENOMIC DNA]</scope>
    <source>
        <strain evidence="3 4">FP101781</strain>
    </source>
</reference>
<keyword evidence="1" id="KW-0677">Repeat</keyword>
<evidence type="ECO:0000259" key="2">
    <source>
        <dbReference type="Pfam" id="PF24883"/>
    </source>
</evidence>
<dbReference type="InterPro" id="IPR056884">
    <property type="entry name" value="NPHP3-like_N"/>
</dbReference>
<dbReference type="EMBL" id="QPFP01000088">
    <property type="protein sequence ID" value="TEB22601.1"/>
    <property type="molecule type" value="Genomic_DNA"/>
</dbReference>
<dbReference type="OrthoDB" id="4760524at2759"/>
<dbReference type="STRING" id="71717.A0A4Y7SLK6"/>
<proteinExistence type="predicted"/>
<gene>
    <name evidence="3" type="ORF">FA13DRAFT_1670716</name>
</gene>
<dbReference type="PANTHER" id="PTHR10039:SF17">
    <property type="entry name" value="FUNGAL STAND N-TERMINAL GOODBYE DOMAIN-CONTAINING PROTEIN-RELATED"/>
    <property type="match status" value="1"/>
</dbReference>
<dbReference type="AlphaFoldDB" id="A0A4Y7SLK6"/>
<sequence length="901" mass="99900">MSDRPREQVDLQVPSGGANVFPNASHWQVGNLSVINNAANAGLDLSTLLNPILDASHTRDRKICPPNSACLPGTRKGVLQKIRSWMDSSVLLSNPHCMWVYGYAGCGKSAIAQEIAQYYSGKGRLAASFFFFRGSGDRSKASRFARTVANQMAGAISATEPLIRAAITANPGLMATASLSAQFEHLVYQPLNAIKWDRMAEALRRGPFLIVLDGLDECEDGEDITDFIQHMIDFFNKNPRTPLRVFITSRVEGHIHQQLHSSKQVRLLNLVGHTSNADISTALDVAISDAERSRVLAACGANWLTPENKRKLIEHIGGSFIFLNTIIRFLFNVYSMDGLTPLERLPLALDMNPGFDGLYKSILQAPQGFPHFLDIVSSVALAQTPLSIAQISDLLDIKAAHVVNVLVRLHAIIQVPGDDHTPITLWHTSLRDFLTSETRSGVFYAQPTHHARIALRCIDLTISGEVGSTEKSPAMPYAQRYLWDHSREFFFRNDTGVRDLESFRNNIQGMDPEGLRDVLYKAILETSQEIPYLLETVGALALTQEPVTAAQMADLLDINVACVLDVLESLRAIIHFPKDPHKSLIIPRHSSLCDFLLSKTRSGSFFADPTLHGRLVSRCIDLLLHSSPPLGHPAWLYAKKWSCIEPKIQPFEALLLSNAPDYIFDNLYASVFREASNKFMDKVYKLVLENSQEVPHSSEVVTTIALVREPVSVAQMADLLDIEVACVLDVLKSLRAIIHNPKDLHNSPITPRHSSLCKSLLSESRSGSFFAHPALHARLALRCMNLALCPTTVGGTPASIYAKQHVRDHIKEILARLLEEHGSKEMLIQVRHVLQACSLWPCASALVYHNWCVYYVVLDPSYTLGLPEPFAFVAIENPSTGRSLDLAQASEILEYYVNRVG</sequence>
<dbReference type="SUPFAM" id="SSF52540">
    <property type="entry name" value="P-loop containing nucleoside triphosphate hydrolases"/>
    <property type="match status" value="1"/>
</dbReference>
<organism evidence="3 4">
    <name type="scientific">Coprinellus micaceus</name>
    <name type="common">Glistening ink-cap mushroom</name>
    <name type="synonym">Coprinus micaceus</name>
    <dbReference type="NCBI Taxonomy" id="71717"/>
    <lineage>
        <taxon>Eukaryota</taxon>
        <taxon>Fungi</taxon>
        <taxon>Dikarya</taxon>
        <taxon>Basidiomycota</taxon>
        <taxon>Agaricomycotina</taxon>
        <taxon>Agaricomycetes</taxon>
        <taxon>Agaricomycetidae</taxon>
        <taxon>Agaricales</taxon>
        <taxon>Agaricineae</taxon>
        <taxon>Psathyrellaceae</taxon>
        <taxon>Coprinellus</taxon>
    </lineage>
</organism>
<comment type="caution">
    <text evidence="3">The sequence shown here is derived from an EMBL/GenBank/DDBJ whole genome shotgun (WGS) entry which is preliminary data.</text>
</comment>
<name>A0A4Y7SLK6_COPMI</name>
<keyword evidence="4" id="KW-1185">Reference proteome</keyword>
<dbReference type="InterPro" id="IPR027417">
    <property type="entry name" value="P-loop_NTPase"/>
</dbReference>
<evidence type="ECO:0000313" key="3">
    <source>
        <dbReference type="EMBL" id="TEB22601.1"/>
    </source>
</evidence>
<evidence type="ECO:0000256" key="1">
    <source>
        <dbReference type="ARBA" id="ARBA00022737"/>
    </source>
</evidence>
<evidence type="ECO:0000313" key="4">
    <source>
        <dbReference type="Proteomes" id="UP000298030"/>
    </source>
</evidence>
<dbReference type="PANTHER" id="PTHR10039">
    <property type="entry name" value="AMELOGENIN"/>
    <property type="match status" value="1"/>
</dbReference>
<dbReference type="Pfam" id="PF24883">
    <property type="entry name" value="NPHP3_N"/>
    <property type="match status" value="1"/>
</dbReference>
<dbReference type="Proteomes" id="UP000298030">
    <property type="component" value="Unassembled WGS sequence"/>
</dbReference>